<organism evidence="3 4">
    <name type="scientific">Pollutimonas nitritireducens</name>
    <dbReference type="NCBI Taxonomy" id="2045209"/>
    <lineage>
        <taxon>Bacteria</taxon>
        <taxon>Pseudomonadati</taxon>
        <taxon>Pseudomonadota</taxon>
        <taxon>Betaproteobacteria</taxon>
        <taxon>Burkholderiales</taxon>
        <taxon>Alcaligenaceae</taxon>
        <taxon>Pollutimonas</taxon>
    </lineage>
</organism>
<dbReference type="Proteomes" id="UP000234328">
    <property type="component" value="Unassembled WGS sequence"/>
</dbReference>
<gene>
    <name evidence="3" type="ORF">CR155_17790</name>
</gene>
<dbReference type="SUPFAM" id="SSF53850">
    <property type="entry name" value="Periplasmic binding protein-like II"/>
    <property type="match status" value="1"/>
</dbReference>
<keyword evidence="1 2" id="KW-0732">Signal</keyword>
<accession>A0A2N4UC88</accession>
<dbReference type="AlphaFoldDB" id="A0A2N4UC88"/>
<proteinExistence type="predicted"/>
<dbReference type="Gene3D" id="3.40.190.170">
    <property type="entry name" value="Bacterial extracellular solute-binding protein, family 7"/>
    <property type="match status" value="1"/>
</dbReference>
<feature type="chain" id="PRO_5014872219" evidence="2">
    <location>
        <begin position="28"/>
        <end position="342"/>
    </location>
</feature>
<evidence type="ECO:0000313" key="3">
    <source>
        <dbReference type="EMBL" id="PLC52636.1"/>
    </source>
</evidence>
<dbReference type="Pfam" id="PF03480">
    <property type="entry name" value="DctP"/>
    <property type="match status" value="1"/>
</dbReference>
<dbReference type="EMBL" id="PDNV01000012">
    <property type="protein sequence ID" value="PLC52636.1"/>
    <property type="molecule type" value="Genomic_DNA"/>
</dbReference>
<protein>
    <submittedName>
        <fullName evidence="3">Uncharacterized protein</fullName>
    </submittedName>
</protein>
<dbReference type="RefSeq" id="WP_102071372.1">
    <property type="nucleotide sequence ID" value="NZ_PDNV01000012.1"/>
</dbReference>
<evidence type="ECO:0000256" key="1">
    <source>
        <dbReference type="ARBA" id="ARBA00022729"/>
    </source>
</evidence>
<dbReference type="InterPro" id="IPR018389">
    <property type="entry name" value="DctP_fam"/>
</dbReference>
<dbReference type="NCBIfam" id="NF037995">
    <property type="entry name" value="TRAP_S1"/>
    <property type="match status" value="1"/>
</dbReference>
<comment type="caution">
    <text evidence="3">The sequence shown here is derived from an EMBL/GenBank/DDBJ whole genome shotgun (WGS) entry which is preliminary data.</text>
</comment>
<sequence length="342" mass="37316">MRKVFLLMGKALLSVCVVAVCSAGASAQEKFHWRLQSNLNTGDPGYIAVQKKFAELSNKMSNGRITIDVFPVGALFPISDGLEAVGGGLAEVAVLTGGYYAGKIGPFANLENGVPGSLHTPLERYNFFYKKGFIDLAREAYGKYGVYYLGPQLSPRWDIMSKKPITSMADFKGLKIRSFGLEAKWYSNMGATPVFMGGGEIYTGLATGVIDAARWASPAGNFNGSFHEVAKYYVEPSPLPVPNNFFAVNKRAWDALPDDLKAILEEAAIASSFDYLALGEMHDAKAMQEMKKAGVQVSTIPPEEFAKMEEAARALWRAYEKEDALAARGVKMLNEYLAELGR</sequence>
<evidence type="ECO:0000313" key="4">
    <source>
        <dbReference type="Proteomes" id="UP000234328"/>
    </source>
</evidence>
<dbReference type="InterPro" id="IPR038404">
    <property type="entry name" value="TRAP_DctP_sf"/>
</dbReference>
<feature type="signal peptide" evidence="2">
    <location>
        <begin position="1"/>
        <end position="27"/>
    </location>
</feature>
<evidence type="ECO:0000256" key="2">
    <source>
        <dbReference type="SAM" id="SignalP"/>
    </source>
</evidence>
<keyword evidence="4" id="KW-1185">Reference proteome</keyword>
<dbReference type="PANTHER" id="PTHR33376:SF5">
    <property type="entry name" value="EXTRACYTOPLASMIC SOLUTE RECEPTOR PROTEIN"/>
    <property type="match status" value="1"/>
</dbReference>
<dbReference type="GO" id="GO:0055085">
    <property type="term" value="P:transmembrane transport"/>
    <property type="evidence" value="ECO:0007669"/>
    <property type="project" value="InterPro"/>
</dbReference>
<dbReference type="OrthoDB" id="6073716at2"/>
<name>A0A2N4UC88_9BURK</name>
<dbReference type="PANTHER" id="PTHR33376">
    <property type="match status" value="1"/>
</dbReference>
<reference evidence="3 4" key="1">
    <citation type="submission" date="2017-10" db="EMBL/GenBank/DDBJ databases">
        <title>Two draft genome sequences of Pusillimonas sp. strains isolated from a nitrate- and radionuclide-contaminated groundwater in Russia.</title>
        <authorList>
            <person name="Grouzdev D.S."/>
            <person name="Tourova T.P."/>
            <person name="Goeva M.A."/>
            <person name="Babich T.L."/>
            <person name="Sokolova D.S."/>
            <person name="Abdullin R."/>
            <person name="Poltaraus A.B."/>
            <person name="Toshchakov S.V."/>
            <person name="Nazina T.N."/>
        </authorList>
    </citation>
    <scope>NUCLEOTIDE SEQUENCE [LARGE SCALE GENOMIC DNA]</scope>
    <source>
        <strain evidence="3 4">JR1/69-2-13</strain>
    </source>
</reference>